<reference evidence="5 6" key="1">
    <citation type="submission" date="2018-03" db="EMBL/GenBank/DDBJ databases">
        <title>Aquarubrobacter algicola gen. nov., sp. nov., a novel actinobacterium isolated from shallow eutrophic lake during the end of cyanobacterial harmful algal blooms.</title>
        <authorList>
            <person name="Chun S.J."/>
        </authorList>
    </citation>
    <scope>NUCLEOTIDE SEQUENCE [LARGE SCALE GENOMIC DNA]</scope>
    <source>
        <strain evidence="5 6">Seoho-28</strain>
    </source>
</reference>
<evidence type="ECO:0000313" key="5">
    <source>
        <dbReference type="EMBL" id="PTL59956.1"/>
    </source>
</evidence>
<dbReference type="EMBL" id="PYYB01000001">
    <property type="protein sequence ID" value="PTL59956.1"/>
    <property type="molecule type" value="Genomic_DNA"/>
</dbReference>
<organism evidence="5 6">
    <name type="scientific">Paraconexibacter algicola</name>
    <dbReference type="NCBI Taxonomy" id="2133960"/>
    <lineage>
        <taxon>Bacteria</taxon>
        <taxon>Bacillati</taxon>
        <taxon>Actinomycetota</taxon>
        <taxon>Thermoleophilia</taxon>
        <taxon>Solirubrobacterales</taxon>
        <taxon>Paraconexibacteraceae</taxon>
        <taxon>Paraconexibacter</taxon>
    </lineage>
</organism>
<dbReference type="InterPro" id="IPR002937">
    <property type="entry name" value="Amino_oxidase"/>
</dbReference>
<evidence type="ECO:0000256" key="2">
    <source>
        <dbReference type="ARBA" id="ARBA00023002"/>
    </source>
</evidence>
<dbReference type="PANTHER" id="PTHR42923">
    <property type="entry name" value="PROTOPORPHYRINOGEN OXIDASE"/>
    <property type="match status" value="1"/>
</dbReference>
<evidence type="ECO:0000313" key="6">
    <source>
        <dbReference type="Proteomes" id="UP000240739"/>
    </source>
</evidence>
<feature type="binding site" evidence="3">
    <location>
        <position position="235"/>
    </location>
    <ligand>
        <name>FAD</name>
        <dbReference type="ChEBI" id="CHEBI:57692"/>
    </ligand>
</feature>
<feature type="domain" description="Amine oxidase" evidence="4">
    <location>
        <begin position="18"/>
        <end position="439"/>
    </location>
</feature>
<dbReference type="InterPro" id="IPR036188">
    <property type="entry name" value="FAD/NAD-bd_sf"/>
</dbReference>
<keyword evidence="2" id="KW-0560">Oxidoreductase</keyword>
<evidence type="ECO:0000256" key="1">
    <source>
        <dbReference type="ARBA" id="ARBA00001974"/>
    </source>
</evidence>
<evidence type="ECO:0000256" key="3">
    <source>
        <dbReference type="PIRSR" id="PIRSR601613-1"/>
    </source>
</evidence>
<dbReference type="OrthoDB" id="7856496at2"/>
<comment type="cofactor">
    <cofactor evidence="1">
        <name>FAD</name>
        <dbReference type="ChEBI" id="CHEBI:57692"/>
    </cofactor>
</comment>
<accession>A0A2T4UL28</accession>
<dbReference type="InterPro" id="IPR001613">
    <property type="entry name" value="Flavin_amine_oxidase"/>
</dbReference>
<dbReference type="Gene3D" id="3.50.50.60">
    <property type="entry name" value="FAD/NAD(P)-binding domain"/>
    <property type="match status" value="1"/>
</dbReference>
<dbReference type="NCBIfam" id="TIGR03467">
    <property type="entry name" value="HpnE"/>
    <property type="match status" value="1"/>
</dbReference>
<dbReference type="AlphaFoldDB" id="A0A2T4UL28"/>
<evidence type="ECO:0000259" key="4">
    <source>
        <dbReference type="Pfam" id="PF01593"/>
    </source>
</evidence>
<dbReference type="RefSeq" id="WP_107568600.1">
    <property type="nucleotide sequence ID" value="NZ_PYYB01000001.1"/>
</dbReference>
<dbReference type="Proteomes" id="UP000240739">
    <property type="component" value="Unassembled WGS sequence"/>
</dbReference>
<protein>
    <recommendedName>
        <fullName evidence="4">Amine oxidase domain-containing protein</fullName>
    </recommendedName>
</protein>
<name>A0A2T4UL28_9ACTN</name>
<dbReference type="GO" id="GO:0016491">
    <property type="term" value="F:oxidoreductase activity"/>
    <property type="evidence" value="ECO:0007669"/>
    <property type="project" value="UniProtKB-KW"/>
</dbReference>
<sequence length="447" mass="49451">MPETTTDAPHVIVVGGGIAGLSTAVWLSERDVRVTVLESRGRAGGRTIGIDLPKASTTVDNGQHGMLPCYTRLREYLEAIGSLDLMTWRSTWVQRAPGLGPVSMTPVALLRSGAIKLRELPWLVVAGARFATALVRLPRRLDDVSVDEWLRAIRMPQSARRMFFDPFVIALNDTPDRYSTYSMLEIIRSFIARSVRDPRKLGLGYSTVDLSSLFVTPAVELLERRGSTMRLRSAVEVVEQVDGRCTGVRLSDGTVLAADAVVLSVPPWDLCKIVDDSDLDQGFFGTAKEIEAAPIVSTYVWLDEPLEMTHDFEGMIGTTAEWIFDRTAMHGERDPIGHGYSLVTSAAYRLQRLANAEIVEEVLDSIAQQFPEFADRTVVQTHVVRQPRATFSPRPGFQRRRRPQRTPVPRLILAGDWTETGLGSLMEGAAESGRRAAHETLTQLGRA</sequence>
<dbReference type="Pfam" id="PF01593">
    <property type="entry name" value="Amino_oxidase"/>
    <property type="match status" value="1"/>
</dbReference>
<dbReference type="InterPro" id="IPR017830">
    <property type="entry name" value="SQase_HpnE"/>
</dbReference>
<keyword evidence="6" id="KW-1185">Reference proteome</keyword>
<gene>
    <name evidence="5" type="ORF">C7Y72_10015</name>
</gene>
<proteinExistence type="predicted"/>
<dbReference type="InterPro" id="IPR050464">
    <property type="entry name" value="Zeta_carotene_desat/Oxidored"/>
</dbReference>
<comment type="caution">
    <text evidence="5">The sequence shown here is derived from an EMBL/GenBank/DDBJ whole genome shotgun (WGS) entry which is preliminary data.</text>
</comment>
<dbReference type="PANTHER" id="PTHR42923:SF47">
    <property type="entry name" value="BLR3003 PROTEIN"/>
    <property type="match status" value="1"/>
</dbReference>
<dbReference type="SUPFAM" id="SSF51905">
    <property type="entry name" value="FAD/NAD(P)-binding domain"/>
    <property type="match status" value="1"/>
</dbReference>
<dbReference type="PRINTS" id="PR00757">
    <property type="entry name" value="AMINEOXDASEF"/>
</dbReference>